<name>A0A1H7SN17_9GAMM</name>
<sequence length="165" mass="18234">MQTQVAKALTLSIANVNSWVAFTGLLCGALLVSGCGNKLVVNSASKLAALRQADYVNHDLIFSNEALAKRLGFSDVKLKQKQGRLAVTFQLSSQYHKTQTLQYQVQWFDQQDKAIATNKANWQVLTLASGTAVLLQATVPSIDASYFKVYVIEIPEKLYKQQSLH</sequence>
<dbReference type="PROSITE" id="PS51257">
    <property type="entry name" value="PROKAR_LIPOPROTEIN"/>
    <property type="match status" value="1"/>
</dbReference>
<dbReference type="STRING" id="641665.GCA_002104455_01422"/>
<keyword evidence="3" id="KW-1185">Reference proteome</keyword>
<protein>
    <submittedName>
        <fullName evidence="2">Uncharacterized conserved protein YcfL</fullName>
    </submittedName>
</protein>
<reference evidence="3" key="1">
    <citation type="submission" date="2016-10" db="EMBL/GenBank/DDBJ databases">
        <authorList>
            <person name="Varghese N."/>
            <person name="Submissions S."/>
        </authorList>
    </citation>
    <scope>NUCLEOTIDE SEQUENCE [LARGE SCALE GENOMIC DNA]</scope>
    <source>
        <strain evidence="3">CGMCC 1.9127</strain>
    </source>
</reference>
<dbReference type="Proteomes" id="UP000199297">
    <property type="component" value="Unassembled WGS sequence"/>
</dbReference>
<keyword evidence="1" id="KW-0472">Membrane</keyword>
<keyword evidence="1" id="KW-0812">Transmembrane</keyword>
<dbReference type="Gene3D" id="2.60.40.3230">
    <property type="match status" value="1"/>
</dbReference>
<organism evidence="2 3">
    <name type="scientific">Colwellia chukchiensis</name>
    <dbReference type="NCBI Taxonomy" id="641665"/>
    <lineage>
        <taxon>Bacteria</taxon>
        <taxon>Pseudomonadati</taxon>
        <taxon>Pseudomonadota</taxon>
        <taxon>Gammaproteobacteria</taxon>
        <taxon>Alteromonadales</taxon>
        <taxon>Colwelliaceae</taxon>
        <taxon>Colwellia</taxon>
    </lineage>
</organism>
<evidence type="ECO:0000313" key="3">
    <source>
        <dbReference type="Proteomes" id="UP000199297"/>
    </source>
</evidence>
<evidence type="ECO:0000256" key="1">
    <source>
        <dbReference type="SAM" id="Phobius"/>
    </source>
</evidence>
<accession>A0A1H7SN17</accession>
<dbReference type="EMBL" id="FOBI01000019">
    <property type="protein sequence ID" value="SEL73134.1"/>
    <property type="molecule type" value="Genomic_DNA"/>
</dbReference>
<proteinExistence type="predicted"/>
<dbReference type="OrthoDB" id="5616034at2"/>
<feature type="transmembrane region" description="Helical" evidence="1">
    <location>
        <begin position="19"/>
        <end position="41"/>
    </location>
</feature>
<dbReference type="InterPro" id="IPR010824">
    <property type="entry name" value="DUF1425"/>
</dbReference>
<dbReference type="AlphaFoldDB" id="A0A1H7SN17"/>
<dbReference type="Pfam" id="PF07233">
    <property type="entry name" value="DUF1425"/>
    <property type="match status" value="1"/>
</dbReference>
<keyword evidence="1" id="KW-1133">Transmembrane helix</keyword>
<evidence type="ECO:0000313" key="2">
    <source>
        <dbReference type="EMBL" id="SEL73134.1"/>
    </source>
</evidence>
<dbReference type="InterPro" id="IPR038483">
    <property type="entry name" value="YcfL-like_sf"/>
</dbReference>
<dbReference type="RefSeq" id="WP_158088368.1">
    <property type="nucleotide sequence ID" value="NZ_NBOC01000017.1"/>
</dbReference>
<gene>
    <name evidence="2" type="ORF">SAMN05216262_11944</name>
</gene>
<dbReference type="CDD" id="cd09030">
    <property type="entry name" value="DUF1425"/>
    <property type="match status" value="1"/>
</dbReference>